<organism evidence="1 2">
    <name type="scientific">Lasius niger</name>
    <name type="common">Black garden ant</name>
    <dbReference type="NCBI Taxonomy" id="67767"/>
    <lineage>
        <taxon>Eukaryota</taxon>
        <taxon>Metazoa</taxon>
        <taxon>Ecdysozoa</taxon>
        <taxon>Arthropoda</taxon>
        <taxon>Hexapoda</taxon>
        <taxon>Insecta</taxon>
        <taxon>Pterygota</taxon>
        <taxon>Neoptera</taxon>
        <taxon>Endopterygota</taxon>
        <taxon>Hymenoptera</taxon>
        <taxon>Apocrita</taxon>
        <taxon>Aculeata</taxon>
        <taxon>Formicoidea</taxon>
        <taxon>Formicidae</taxon>
        <taxon>Formicinae</taxon>
        <taxon>Lasius</taxon>
        <taxon>Lasius</taxon>
    </lineage>
</organism>
<evidence type="ECO:0000313" key="1">
    <source>
        <dbReference type="EMBL" id="KMQ91409.1"/>
    </source>
</evidence>
<dbReference type="EMBL" id="LBMM01005572">
    <property type="protein sequence ID" value="KMQ91409.1"/>
    <property type="molecule type" value="Genomic_DNA"/>
</dbReference>
<dbReference type="AlphaFoldDB" id="A0A0J7KMD7"/>
<gene>
    <name evidence="1" type="ORF">RF55_8730</name>
</gene>
<accession>A0A0J7KMD7</accession>
<evidence type="ECO:0000313" key="2">
    <source>
        <dbReference type="Proteomes" id="UP000036403"/>
    </source>
</evidence>
<sequence>MKSTLKTTSGMELAEKGVSELKAETAVAVDFVGAGVKVSKKKTDEEASRFVTPTCQRRRPATSFAASHYTGNIVAARNPWEAEVPTCHRKTHTGGQPFLATLSAGATATEVHPAYTEVPNDVGYPSQAFHHAEGTLDCATAAVAVTDRTRGESSIDLPVCLCPPRYTERRLQGHG</sequence>
<dbReference type="PaxDb" id="67767-A0A0J7KMD7"/>
<reference evidence="1 2" key="1">
    <citation type="submission" date="2015-04" db="EMBL/GenBank/DDBJ databases">
        <title>Lasius niger genome sequencing.</title>
        <authorList>
            <person name="Konorov E.A."/>
            <person name="Nikitin M.A."/>
            <person name="Kirill M.V."/>
            <person name="Chang P."/>
        </authorList>
    </citation>
    <scope>NUCLEOTIDE SEQUENCE [LARGE SCALE GENOMIC DNA]</scope>
    <source>
        <tissue evidence="1">Whole</tissue>
    </source>
</reference>
<protein>
    <submittedName>
        <fullName evidence="1">Tyrosine-protein phosphatase non-receptor type 23</fullName>
    </submittedName>
</protein>
<proteinExistence type="predicted"/>
<comment type="caution">
    <text evidence="1">The sequence shown here is derived from an EMBL/GenBank/DDBJ whole genome shotgun (WGS) entry which is preliminary data.</text>
</comment>
<keyword evidence="1" id="KW-0675">Receptor</keyword>
<keyword evidence="2" id="KW-1185">Reference proteome</keyword>
<name>A0A0J7KMD7_LASNI</name>
<dbReference type="Proteomes" id="UP000036403">
    <property type="component" value="Unassembled WGS sequence"/>
</dbReference>